<accession>A0AAP2CRR2</accession>
<dbReference type="SMART" id="SM00460">
    <property type="entry name" value="TGc"/>
    <property type="match status" value="1"/>
</dbReference>
<dbReference type="InterPro" id="IPR038765">
    <property type="entry name" value="Papain-like_cys_pep_sf"/>
</dbReference>
<evidence type="ECO:0000313" key="3">
    <source>
        <dbReference type="Proteomes" id="UP001315686"/>
    </source>
</evidence>
<evidence type="ECO:0000259" key="1">
    <source>
        <dbReference type="SMART" id="SM00460"/>
    </source>
</evidence>
<dbReference type="Gene3D" id="3.10.620.30">
    <property type="match status" value="1"/>
</dbReference>
<dbReference type="Proteomes" id="UP001315686">
    <property type="component" value="Unassembled WGS sequence"/>
</dbReference>
<comment type="caution">
    <text evidence="2">The sequence shown here is derived from an EMBL/GenBank/DDBJ whole genome shotgun (WGS) entry which is preliminary data.</text>
</comment>
<protein>
    <submittedName>
        <fullName evidence="2">Transglutaminase family protein</fullName>
    </submittedName>
</protein>
<dbReference type="EMBL" id="JADQAZ010000003">
    <property type="protein sequence ID" value="MBT0959109.1"/>
    <property type="molecule type" value="Genomic_DNA"/>
</dbReference>
<name>A0AAP2CRR2_9RHOB</name>
<proteinExistence type="predicted"/>
<dbReference type="PANTHER" id="PTHR33490:SF12">
    <property type="entry name" value="BLL5557 PROTEIN"/>
    <property type="match status" value="1"/>
</dbReference>
<dbReference type="Gene3D" id="2.60.40.2250">
    <property type="match status" value="1"/>
</dbReference>
<sequence length="263" mass="28573">MHLALNAHLKYATSQPCDLLLQIEAQSNAEQIVLEQDIQFDSGSVLVEIPPEGAEGTRRWITASPLFECRYTALVNVTRTDTQIEDLPDPPRPEMPGSVIPFLMPSRYCQSDLFLSFVDSNFGQLEGGAKILAMRDWVFNNFTYDNAASHAGTTATDSFASLAGVCRDYAHMLITLGRAGGIPARFVSAYAPAVKPQDFHAVVEVYLGGKWHLLDPTGMSKPSETVRISAGRDAADVSFLTSYGGIDLYEQSVTVTEAAPPPA</sequence>
<feature type="domain" description="Transglutaminase-like" evidence="1">
    <location>
        <begin position="158"/>
        <end position="218"/>
    </location>
</feature>
<dbReference type="PANTHER" id="PTHR33490">
    <property type="entry name" value="BLR5614 PROTEIN-RELATED"/>
    <property type="match status" value="1"/>
</dbReference>
<dbReference type="InterPro" id="IPR002931">
    <property type="entry name" value="Transglutaminase-like"/>
</dbReference>
<evidence type="ECO:0000313" key="2">
    <source>
        <dbReference type="EMBL" id="MBT0959109.1"/>
    </source>
</evidence>
<organism evidence="2 3">
    <name type="scientific">Harenicola maris</name>
    <dbReference type="NCBI Taxonomy" id="2841044"/>
    <lineage>
        <taxon>Bacteria</taxon>
        <taxon>Pseudomonadati</taxon>
        <taxon>Pseudomonadota</taxon>
        <taxon>Alphaproteobacteria</taxon>
        <taxon>Rhodobacterales</taxon>
        <taxon>Paracoccaceae</taxon>
        <taxon>Harenicola</taxon>
    </lineage>
</organism>
<keyword evidence="3" id="KW-1185">Reference proteome</keyword>
<dbReference type="SUPFAM" id="SSF54001">
    <property type="entry name" value="Cysteine proteinases"/>
    <property type="match status" value="1"/>
</dbReference>
<reference evidence="2 3" key="1">
    <citation type="journal article" date="2021" name="Arch. Microbiol.">
        <title>Harenicola maris gen. nov., sp. nov. isolated from the Sea of Japan shallow sediments.</title>
        <authorList>
            <person name="Romanenko L.A."/>
            <person name="Kurilenko V.V."/>
            <person name="Chernysheva N.Y."/>
            <person name="Tekutyeva L.A."/>
            <person name="Velansky P.V."/>
            <person name="Svetashev V.I."/>
            <person name="Isaeva M.P."/>
        </authorList>
    </citation>
    <scope>NUCLEOTIDE SEQUENCE [LARGE SCALE GENOMIC DNA]</scope>
    <source>
        <strain evidence="2 3">KMM 3653</strain>
    </source>
</reference>
<dbReference type="Pfam" id="PF01841">
    <property type="entry name" value="Transglut_core"/>
    <property type="match status" value="1"/>
</dbReference>
<dbReference type="AlphaFoldDB" id="A0AAP2CRR2"/>
<gene>
    <name evidence="2" type="ORF">IV417_17110</name>
</gene>